<name>A0A382C0D3_9ZZZZ</name>
<dbReference type="GO" id="GO:0004824">
    <property type="term" value="F:lysine-tRNA ligase activity"/>
    <property type="evidence" value="ECO:0007669"/>
    <property type="project" value="InterPro"/>
</dbReference>
<dbReference type="SUPFAM" id="SSF55681">
    <property type="entry name" value="Class II aaRS and biotin synthetases"/>
    <property type="match status" value="1"/>
</dbReference>
<dbReference type="InterPro" id="IPR004525">
    <property type="entry name" value="EpmA"/>
</dbReference>
<keyword evidence="3" id="KW-0067">ATP-binding</keyword>
<sequence length="295" mass="34464">MSEFKTQLLHYQNFLHQIRAFFYSRKVTEVKTAALLSNPISDVYIDSICAIVNKEIEKTKSLYLHTSPEIEMKKFLARGSGDIYQICSVYRDNEQGNQNFNEFTMLEYYRLDFDIHKLIDEITDLLVKLGWRHNIKRISYKEAFIKYTGIDILQTDFDALKSIAKSHGLSVEFDWIEDLQMLLFIHLIEPQLKDYPACFVYDYPKQQCALAQIDGQVAKRFELYLNGVEVANGYQELQSAEDYRHRFNNELAKRKQLSKSTSTIDEQFLQELKEDLPFCSGVAIGIERLFSLIGL</sequence>
<dbReference type="InterPro" id="IPR045864">
    <property type="entry name" value="aa-tRNA-synth_II/BPL/LPL"/>
</dbReference>
<feature type="domain" description="Aminoacyl-tRNA synthetase class II (D/K/N)" evidence="4">
    <location>
        <begin position="10"/>
        <end position="293"/>
    </location>
</feature>
<evidence type="ECO:0000256" key="3">
    <source>
        <dbReference type="ARBA" id="ARBA00022840"/>
    </source>
</evidence>
<dbReference type="AlphaFoldDB" id="A0A382C0D3"/>
<dbReference type="GO" id="GO:0005524">
    <property type="term" value="F:ATP binding"/>
    <property type="evidence" value="ECO:0007669"/>
    <property type="project" value="UniProtKB-KW"/>
</dbReference>
<evidence type="ECO:0000256" key="2">
    <source>
        <dbReference type="ARBA" id="ARBA00022741"/>
    </source>
</evidence>
<keyword evidence="1" id="KW-0436">Ligase</keyword>
<dbReference type="GO" id="GO:0006430">
    <property type="term" value="P:lysyl-tRNA aminoacylation"/>
    <property type="evidence" value="ECO:0007669"/>
    <property type="project" value="InterPro"/>
</dbReference>
<proteinExistence type="predicted"/>
<dbReference type="PANTHER" id="PTHR42918:SF6">
    <property type="entry name" value="ELONGATION FACTOR P--(R)-BETA-LYSINE LIGASE"/>
    <property type="match status" value="1"/>
</dbReference>
<dbReference type="NCBIfam" id="NF006828">
    <property type="entry name" value="PRK09350.1"/>
    <property type="match status" value="1"/>
</dbReference>
<dbReference type="GO" id="GO:0000049">
    <property type="term" value="F:tRNA binding"/>
    <property type="evidence" value="ECO:0007669"/>
    <property type="project" value="TreeGrafter"/>
</dbReference>
<dbReference type="EMBL" id="UINC01032221">
    <property type="protein sequence ID" value="SVB19526.1"/>
    <property type="molecule type" value="Genomic_DNA"/>
</dbReference>
<keyword evidence="2" id="KW-0547">Nucleotide-binding</keyword>
<dbReference type="Gene3D" id="3.30.930.10">
    <property type="entry name" value="Bira Bifunctional Protein, Domain 2"/>
    <property type="match status" value="1"/>
</dbReference>
<accession>A0A382C0D3</accession>
<dbReference type="InterPro" id="IPR004364">
    <property type="entry name" value="Aa-tRNA-synt_II"/>
</dbReference>
<organism evidence="5">
    <name type="scientific">marine metagenome</name>
    <dbReference type="NCBI Taxonomy" id="408172"/>
    <lineage>
        <taxon>unclassified sequences</taxon>
        <taxon>metagenomes</taxon>
        <taxon>ecological metagenomes</taxon>
    </lineage>
</organism>
<dbReference type="Pfam" id="PF00152">
    <property type="entry name" value="tRNA-synt_2"/>
    <property type="match status" value="1"/>
</dbReference>
<dbReference type="PANTHER" id="PTHR42918">
    <property type="entry name" value="LYSYL-TRNA SYNTHETASE"/>
    <property type="match status" value="1"/>
</dbReference>
<evidence type="ECO:0000259" key="4">
    <source>
        <dbReference type="Pfam" id="PF00152"/>
    </source>
</evidence>
<protein>
    <recommendedName>
        <fullName evidence="4">Aminoacyl-tRNA synthetase class II (D/K/N) domain-containing protein</fullName>
    </recommendedName>
</protein>
<reference evidence="5" key="1">
    <citation type="submission" date="2018-05" db="EMBL/GenBank/DDBJ databases">
        <authorList>
            <person name="Lanie J.A."/>
            <person name="Ng W.-L."/>
            <person name="Kazmierczak K.M."/>
            <person name="Andrzejewski T.M."/>
            <person name="Davidsen T.M."/>
            <person name="Wayne K.J."/>
            <person name="Tettelin H."/>
            <person name="Glass J.I."/>
            <person name="Rusch D."/>
            <person name="Podicherti R."/>
            <person name="Tsui H.-C.T."/>
            <person name="Winkler M.E."/>
        </authorList>
    </citation>
    <scope>NUCLEOTIDE SEQUENCE</scope>
</reference>
<dbReference type="NCBIfam" id="TIGR00462">
    <property type="entry name" value="genX"/>
    <property type="match status" value="1"/>
</dbReference>
<gene>
    <name evidence="5" type="ORF">METZ01_LOCUS172380</name>
</gene>
<evidence type="ECO:0000256" key="1">
    <source>
        <dbReference type="ARBA" id="ARBA00022598"/>
    </source>
</evidence>
<dbReference type="GO" id="GO:0005829">
    <property type="term" value="C:cytosol"/>
    <property type="evidence" value="ECO:0007669"/>
    <property type="project" value="TreeGrafter"/>
</dbReference>
<evidence type="ECO:0000313" key="5">
    <source>
        <dbReference type="EMBL" id="SVB19526.1"/>
    </source>
</evidence>